<reference evidence="1 2" key="1">
    <citation type="journal article" date="2019" name="Nat. Ecol. Evol.">
        <title>Megaphylogeny resolves global patterns of mushroom evolution.</title>
        <authorList>
            <person name="Varga T."/>
            <person name="Krizsan K."/>
            <person name="Foldi C."/>
            <person name="Dima B."/>
            <person name="Sanchez-Garcia M."/>
            <person name="Sanchez-Ramirez S."/>
            <person name="Szollosi G.J."/>
            <person name="Szarkandi J.G."/>
            <person name="Papp V."/>
            <person name="Albert L."/>
            <person name="Andreopoulos W."/>
            <person name="Angelini C."/>
            <person name="Antonin V."/>
            <person name="Barry K.W."/>
            <person name="Bougher N.L."/>
            <person name="Buchanan P."/>
            <person name="Buyck B."/>
            <person name="Bense V."/>
            <person name="Catcheside P."/>
            <person name="Chovatia M."/>
            <person name="Cooper J."/>
            <person name="Damon W."/>
            <person name="Desjardin D."/>
            <person name="Finy P."/>
            <person name="Geml J."/>
            <person name="Haridas S."/>
            <person name="Hughes K."/>
            <person name="Justo A."/>
            <person name="Karasinski D."/>
            <person name="Kautmanova I."/>
            <person name="Kiss B."/>
            <person name="Kocsube S."/>
            <person name="Kotiranta H."/>
            <person name="LaButti K.M."/>
            <person name="Lechner B.E."/>
            <person name="Liimatainen K."/>
            <person name="Lipzen A."/>
            <person name="Lukacs Z."/>
            <person name="Mihaltcheva S."/>
            <person name="Morgado L.N."/>
            <person name="Niskanen T."/>
            <person name="Noordeloos M.E."/>
            <person name="Ohm R.A."/>
            <person name="Ortiz-Santana B."/>
            <person name="Ovrebo C."/>
            <person name="Racz N."/>
            <person name="Riley R."/>
            <person name="Savchenko A."/>
            <person name="Shiryaev A."/>
            <person name="Soop K."/>
            <person name="Spirin V."/>
            <person name="Szebenyi C."/>
            <person name="Tomsovsky M."/>
            <person name="Tulloss R.E."/>
            <person name="Uehling J."/>
            <person name="Grigoriev I.V."/>
            <person name="Vagvolgyi C."/>
            <person name="Papp T."/>
            <person name="Martin F.M."/>
            <person name="Miettinen O."/>
            <person name="Hibbett D.S."/>
            <person name="Nagy L.G."/>
        </authorList>
    </citation>
    <scope>NUCLEOTIDE SEQUENCE [LARGE SCALE GENOMIC DNA]</scope>
    <source>
        <strain evidence="1 2">NL-1719</strain>
    </source>
</reference>
<proteinExistence type="predicted"/>
<evidence type="ECO:0000313" key="1">
    <source>
        <dbReference type="EMBL" id="TFK72136.1"/>
    </source>
</evidence>
<keyword evidence="2" id="KW-1185">Reference proteome</keyword>
<dbReference type="Proteomes" id="UP000308600">
    <property type="component" value="Unassembled WGS sequence"/>
</dbReference>
<evidence type="ECO:0000313" key="2">
    <source>
        <dbReference type="Proteomes" id="UP000308600"/>
    </source>
</evidence>
<protein>
    <submittedName>
        <fullName evidence="1">Uncharacterized protein</fullName>
    </submittedName>
</protein>
<accession>A0ACD3B3F1</accession>
<gene>
    <name evidence="1" type="ORF">BDN72DRAFT_381383</name>
</gene>
<sequence>MTPSILLDSSNTLLVFEGSWDDPIQDPQMVGGYYRQPSSSVDPNVFINSKPAMGTSFDASRMDIYGSAPAGSSFNVSLGSGDYNPTVMSGPGNNGAKSALITSVQIPVGIGSAQIVVNSGSPTVDYLVFVPRSTASLSSKTVLVDDRDPYFKFKGSWTQSDGPTTDYGPAYNNTRTGSNTKGDSATIIFSASSISVYGLLNPTEGILSASFSLDGGKATTFNPYNGTQTVNASGWLVNQQFFSIGAPTTGVHSLTINVDEVTGSQMLWIDYITLGGTTLTTLDPPTGTPSPSSSPSGTPNANTKSTNLSFLPGTIVGIVILVIVLIIVVRCTSCLRVARRTAALKALREGESYPLRFLPLAFSDPILGPRIQQYPIPPRPAPAPPPPMTGYQHNLQQSASQSHINYDFSPPPVHLQQPSNVSSHSLSSFSPPTSPPPPGIGLPQYGGGFSPHIEQQQPLLYSPPSPIPSSHSIRMHNTIPSSSSVPNPSSGPSSNLSSTFGTNAMGLPPVQSSVAGLSFEAAYGISATPAGGRPHDLQPGLEDWDDKVDSRDSNPHSDRKGGSSSKTPQPLQSQSPFSMPTFVPASASTSTSGVASGSGSNTEPRPVPNQRLERLEQEIERLRLENQIIRDGGGAGAGAQAGSSGEVGGAGPSSVGHDDTPPPYQIM</sequence>
<dbReference type="EMBL" id="ML208289">
    <property type="protein sequence ID" value="TFK72136.1"/>
    <property type="molecule type" value="Genomic_DNA"/>
</dbReference>
<organism evidence="1 2">
    <name type="scientific">Pluteus cervinus</name>
    <dbReference type="NCBI Taxonomy" id="181527"/>
    <lineage>
        <taxon>Eukaryota</taxon>
        <taxon>Fungi</taxon>
        <taxon>Dikarya</taxon>
        <taxon>Basidiomycota</taxon>
        <taxon>Agaricomycotina</taxon>
        <taxon>Agaricomycetes</taxon>
        <taxon>Agaricomycetidae</taxon>
        <taxon>Agaricales</taxon>
        <taxon>Pluteineae</taxon>
        <taxon>Pluteaceae</taxon>
        <taxon>Pluteus</taxon>
    </lineage>
</organism>
<name>A0ACD3B3F1_9AGAR</name>